<feature type="domain" description="UBA" evidence="11">
    <location>
        <begin position="607"/>
        <end position="648"/>
    </location>
</feature>
<evidence type="ECO:0000256" key="3">
    <source>
        <dbReference type="ARBA" id="ARBA00012485"/>
    </source>
</evidence>
<dbReference type="Proteomes" id="UP001149090">
    <property type="component" value="Unassembled WGS sequence"/>
</dbReference>
<evidence type="ECO:0000259" key="12">
    <source>
        <dbReference type="PROSITE" id="PS50237"/>
    </source>
</evidence>
<feature type="domain" description="HECT" evidence="12">
    <location>
        <begin position="2231"/>
        <end position="2567"/>
    </location>
</feature>
<comment type="catalytic activity">
    <reaction evidence="1">
        <text>S-ubiquitinyl-[E2 ubiquitin-conjugating enzyme]-L-cysteine + [acceptor protein]-L-lysine = [E2 ubiquitin-conjugating enzyme]-L-cysteine + N(6)-ubiquitinyl-[acceptor protein]-L-lysine.</text>
        <dbReference type="EC" id="2.3.2.26"/>
    </reaction>
</comment>
<dbReference type="InterPro" id="IPR000569">
    <property type="entry name" value="HECT_dom"/>
</dbReference>
<dbReference type="SMART" id="SM00119">
    <property type="entry name" value="HECTc"/>
    <property type="match status" value="1"/>
</dbReference>
<dbReference type="Gene3D" id="1.10.8.10">
    <property type="entry name" value="DNA helicase RuvA subunit, C-terminal domain"/>
    <property type="match status" value="1"/>
</dbReference>
<dbReference type="GO" id="GO:0061630">
    <property type="term" value="F:ubiquitin protein ligase activity"/>
    <property type="evidence" value="ECO:0007669"/>
    <property type="project" value="UniProtKB-EC"/>
</dbReference>
<dbReference type="PROSITE" id="PS50030">
    <property type="entry name" value="UBA"/>
    <property type="match status" value="1"/>
</dbReference>
<evidence type="ECO:0000256" key="7">
    <source>
        <dbReference type="ARBA" id="ARBA00022786"/>
    </source>
</evidence>
<evidence type="ECO:0000256" key="9">
    <source>
        <dbReference type="PROSITE-ProRule" id="PRU00104"/>
    </source>
</evidence>
<evidence type="ECO:0000256" key="6">
    <source>
        <dbReference type="ARBA" id="ARBA00022737"/>
    </source>
</evidence>
<dbReference type="FunFam" id="3.90.1750.10:FF:000026">
    <property type="entry name" value="E3 ubiquitin-protein ligase HACE1"/>
    <property type="match status" value="1"/>
</dbReference>
<dbReference type="Pfam" id="PF22562">
    <property type="entry name" value="UBA_7"/>
    <property type="match status" value="1"/>
</dbReference>
<accession>A0A9Q0L7M3</accession>
<protein>
    <recommendedName>
        <fullName evidence="3">HECT-type E3 ubiquitin transferase</fullName>
        <ecNumber evidence="3">2.3.2.26</ecNumber>
    </recommendedName>
</protein>
<keyword evidence="6" id="KW-0677">Repeat</keyword>
<dbReference type="InterPro" id="IPR035983">
    <property type="entry name" value="Hect_E3_ubiquitin_ligase"/>
</dbReference>
<dbReference type="FunFam" id="3.30.2160.10:FF:000001">
    <property type="entry name" value="E3 ubiquitin-protein ligase NEDD4-like"/>
    <property type="match status" value="1"/>
</dbReference>
<dbReference type="FunFam" id="3.30.2410.10:FF:000001">
    <property type="entry name" value="E3 ubiquitin-protein ligase NEDD4-like"/>
    <property type="match status" value="1"/>
</dbReference>
<evidence type="ECO:0000256" key="1">
    <source>
        <dbReference type="ARBA" id="ARBA00000885"/>
    </source>
</evidence>
<feature type="compositionally biased region" description="Basic and acidic residues" evidence="10">
    <location>
        <begin position="2098"/>
        <end position="2122"/>
    </location>
</feature>
<gene>
    <name evidence="13" type="ORF">M0811_02764</name>
</gene>
<dbReference type="GO" id="GO:0005737">
    <property type="term" value="C:cytoplasm"/>
    <property type="evidence" value="ECO:0007669"/>
    <property type="project" value="TreeGrafter"/>
</dbReference>
<evidence type="ECO:0000256" key="8">
    <source>
        <dbReference type="ARBA" id="ARBA00034494"/>
    </source>
</evidence>
<comment type="caution">
    <text evidence="13">The sequence shown here is derived from an EMBL/GenBank/DDBJ whole genome shotgun (WGS) entry which is preliminary data.</text>
</comment>
<name>A0A9Q0L7M3_ANAIG</name>
<organism evidence="13 14">
    <name type="scientific">Anaeramoeba ignava</name>
    <name type="common">Anaerobic marine amoeba</name>
    <dbReference type="NCBI Taxonomy" id="1746090"/>
    <lineage>
        <taxon>Eukaryota</taxon>
        <taxon>Metamonada</taxon>
        <taxon>Anaeramoebidae</taxon>
        <taxon>Anaeramoeba</taxon>
    </lineage>
</organism>
<evidence type="ECO:0000256" key="4">
    <source>
        <dbReference type="ARBA" id="ARBA00022553"/>
    </source>
</evidence>
<feature type="active site" description="Glycyl thioester intermediate" evidence="9">
    <location>
        <position position="2535"/>
    </location>
</feature>
<keyword evidence="4" id="KW-0597">Phosphoprotein</keyword>
<dbReference type="EMBL" id="JAPDFW010000125">
    <property type="protein sequence ID" value="KAJ5067576.1"/>
    <property type="molecule type" value="Genomic_DNA"/>
</dbReference>
<keyword evidence="14" id="KW-1185">Reference proteome</keyword>
<dbReference type="SMART" id="SM00165">
    <property type="entry name" value="UBA"/>
    <property type="match status" value="1"/>
</dbReference>
<dbReference type="Gene3D" id="3.90.1750.10">
    <property type="entry name" value="Hect, E3 ligase catalytic domains"/>
    <property type="match status" value="1"/>
</dbReference>
<dbReference type="GO" id="GO:0006511">
    <property type="term" value="P:ubiquitin-dependent protein catabolic process"/>
    <property type="evidence" value="ECO:0007669"/>
    <property type="project" value="TreeGrafter"/>
</dbReference>
<feature type="region of interest" description="Disordered" evidence="10">
    <location>
        <begin position="1526"/>
        <end position="1547"/>
    </location>
</feature>
<comment type="pathway">
    <text evidence="2">Protein modification; protein ubiquitination.</text>
</comment>
<dbReference type="CDD" id="cd00078">
    <property type="entry name" value="HECTc"/>
    <property type="match status" value="1"/>
</dbReference>
<evidence type="ECO:0000256" key="10">
    <source>
        <dbReference type="SAM" id="MobiDB-lite"/>
    </source>
</evidence>
<dbReference type="PANTHER" id="PTHR11254:SF67">
    <property type="entry name" value="E3 UBIQUITIN-PROTEIN LIGASE HUWE1"/>
    <property type="match status" value="1"/>
</dbReference>
<evidence type="ECO:0000256" key="5">
    <source>
        <dbReference type="ARBA" id="ARBA00022679"/>
    </source>
</evidence>
<dbReference type="OrthoDB" id="8068875at2759"/>
<evidence type="ECO:0000313" key="14">
    <source>
        <dbReference type="Proteomes" id="UP001149090"/>
    </source>
</evidence>
<comment type="similarity">
    <text evidence="8">Belongs to the UPL family. TOM1/PTR1 subfamily.</text>
</comment>
<dbReference type="Gene3D" id="3.30.2160.10">
    <property type="entry name" value="Hect, E3 ligase catalytic domain"/>
    <property type="match status" value="1"/>
</dbReference>
<dbReference type="SUPFAM" id="SSF56204">
    <property type="entry name" value="Hect, E3 ligase catalytic domain"/>
    <property type="match status" value="1"/>
</dbReference>
<sequence>MISSSQEKKILNHFVQITKQILPSIEENGINIIFMIISFFSKKEKTAKIISSQQFIESFLRALIIPQFANTMKNSLADEIGQLLDNIINLIPNVHDNVMEMIITLLQEISKFQNEKQNEDLEKSKYQNFQSSIDIMSQFLLKFLSYKDNLSSFIKKKGVEALLNVFTSENLSEDLSVENTSNSLIRLLFHFLLRSRIEFFNPMFVVVDEYFKGFEKLSSSLQYLQTACVYMKILSHLIHFKPENKQQQTIVILISKELQYYHQIGLDEKLWILLNELEWGNIENSFKNKLSNNIENIPNENDEKDEKTKTSKKESLLNQYKKSLENYIEEFFIGVSHITTLSLFIEKDGDKKTASPPSEQALEISSTTANLMISQFNFLISKQKQSKEFKLEHLLFIISLLKRSDKMLILKIPKITQSEILDTLLLTNLYYKGFIKSLINLFKDIVSIPKESLSSLTQSEKMQSNQEDTKSQSQNAINAYDQCLESFIQLFIPITSFKSVLSSPISSSINGFKFPFISNPLNIENFSYTLQKDIIYKITEQIWIQDFKGLFSQERYPTQFLKQIILTVGFVLDESNEKTMEKIKKIADENMKNTSAELLGAKKNIRSVNQDLVNILVDMGFQRKHAERALKEVGGDSLEAATEWMISNPIQEDDLQLQDDQILDQILKESLGEKEKKQEDEKQTQEFRQNFVDNIEKDLFSKLFNLLNNRKFGEIENEVASIFKYQSQKQEDPQILCSMIISEFQEKLQKAYNMKVESNVILDENNQIREQRLNVLIKTFALFLYSPEIFELEHVQALEINDEDKFHQELIIMSRESGIVEILFQVIEDFVEDCEKMKESKEKIWKPYITSGLLALEMLVPSSEDRKKENDFDEKKDFYKKMIVVGVKLLQIIPSELEAFQALLQFISKLISEFGLASKFVDLNGLKYLIEMNIDQYNFPLNKINPLYYTILREVIEDPETIQHCMENEIISSFFYQFEPEFTADFTLLVRNYSRMICKNFDIFMKSLLNVCKFQSLDLNTNQKVCLVDEKQIKERFKKEIPKENHKWIISKLMDSLSERIKLQNLNLNTKFNDFNSNNKEPSINFVLDTLIHLVKSFPDQFSEVILKSIVKIEKDDTVVEIEFPELVLKFLILVSPERSFELFTLICSNRNVNGEILRKAFNLISDDLNEYVNKIEKDSSIFLCKHVHMLIDMIFVLSKMFGFPGILDFSTMERFFETILFKVFYEERRQEIVNNLINILNKIDITNPELIFLIVSTLRFLEIYSRVLYVPQNRLLKLQDDLNTNKIQVVSISKEEISDLINRINEIKTRFVEFLKVKQGNEQDQNIYNTYLVALQKEGVIDFDDITDSQTTKVDEINSKKRVIKQLKPLHHPIFEEYEDFLIIFFTSNTNEENKKNNDNADKQQASQHQSLGNLDKIHHLQIFGRNLFNKFEPKNRSQKKKKKYEKNEGLSFLEQYSLLLQSKIQNPLLEKTKKEEKKEKEDTKKEEEIEEFFEELDPSILEVLPEDLRLEAIENHEKKRAEFIQKQKSKKKQENTTEPTQDSSEVDNAVFVASLPFDLRKEVYLTCDEAFLKSLPPNLRAEADNIRNKVLNELQGNQPQNSVNRLQYNDICDSLKETVGLNRSKIIQFMEIVNQEVNKEVPVIDEFGISQIVKLSSLYGSDLFGTTIERFLIETIYNLCQHQDLKIKVVNVLLSIIGCSKPREINKILNMEIKEDIKQENVTMSKLSDFTKKIGYFIFESEFKSEQNENISRNEKESFALTTETILTEATIPFGIVNHVFDLMTSLINLDSVCDYLVYPQEKQEKNNENIQIENVSPNNQFTFFAELLHIFSRIAFESKSDALVSKNFTIMEKLAKYIENEKEEQKAEIPFVSEEYIKTFVDFILNNSFGESFLERGISLLEFLILNPKNCEKTLSVLISVSKKLGDEVFRSLKSFHRDLTKTIQNGMKKFPELSKYDKMKNPKFIRVIKTFVRSIRQYRREYAKNFAKKIPDSTEKPLNPNYLRSQLKFENLQKTFGNCLVKVFQFKNQQEGEQKENETDSQNKKDLSQEFEEPTIPITKETTVNFLKILSPIIQVFCLLFLPEKGDSFNNSKFRNENEKENENEDEKEKEKDDEKEKGKKTRLRRLESIVSTLSSDYSMKNDQESISFISMITQHRKIINNIIAENPNLLSQELSVLKLVPNLIDFDNKRKYFYEALHANQENNYGSVSLTIRRSKILEDSYNQLRHQSVQKLHGGLRIKFTGEEAADAGGVRRDWFSNLTKAMFNPGYALFAPTNKKDSTYQPNRFSYINPVHLDYFNFVGKIIGKAIYDGICLDAYFTRSFYKHMLGIPVTYHDMEAIDNEYYKSLKWMLENDITGILDLVFSADFEEFGNTVAVDLIPNGRNIPVTEQNKRAYVKLVCELKMTKSIESQIKSFLQGFHALIPRDLISIFDENELELLISGLPTIDISDLRANVNYSGYTESSSQIKWFWEIVESFDQEQRAKLLLFVTGTSKVPLDGFSALQGMNGLQKFQIHRTGDLRRLPSAHTCFNQLDLPEYKTQDAMRQKLVYAINETKGFGFI</sequence>
<dbReference type="Gene3D" id="3.30.2410.10">
    <property type="entry name" value="Hect, E3 ligase catalytic domain"/>
    <property type="match status" value="1"/>
</dbReference>
<dbReference type="PANTHER" id="PTHR11254">
    <property type="entry name" value="HECT DOMAIN UBIQUITIN-PROTEIN LIGASE"/>
    <property type="match status" value="1"/>
</dbReference>
<dbReference type="EC" id="2.3.2.26" evidence="3"/>
<evidence type="ECO:0000256" key="2">
    <source>
        <dbReference type="ARBA" id="ARBA00004906"/>
    </source>
</evidence>
<dbReference type="FunFam" id="3.90.1750.10:FF:000003">
    <property type="entry name" value="E3 ubiquitin-protein ligase UPL1"/>
    <property type="match status" value="1"/>
</dbReference>
<dbReference type="Pfam" id="PF14377">
    <property type="entry name" value="UBM"/>
    <property type="match status" value="2"/>
</dbReference>
<reference evidence="13" key="1">
    <citation type="submission" date="2022-10" db="EMBL/GenBank/DDBJ databases">
        <title>Novel sulphate-reducing endosymbionts in the free-living metamonad Anaeramoeba.</title>
        <authorList>
            <person name="Jerlstrom-Hultqvist J."/>
            <person name="Cepicka I."/>
            <person name="Gallot-Lavallee L."/>
            <person name="Salas-Leiva D."/>
            <person name="Curtis B.A."/>
            <person name="Zahonova K."/>
            <person name="Pipaliya S."/>
            <person name="Dacks J."/>
            <person name="Roger A.J."/>
        </authorList>
    </citation>
    <scope>NUCLEOTIDE SEQUENCE</scope>
    <source>
        <strain evidence="13">BMAN</strain>
    </source>
</reference>
<evidence type="ECO:0000259" key="11">
    <source>
        <dbReference type="PROSITE" id="PS50030"/>
    </source>
</evidence>
<proteinExistence type="inferred from homology"/>
<dbReference type="PROSITE" id="PS50237">
    <property type="entry name" value="HECT"/>
    <property type="match status" value="1"/>
</dbReference>
<dbReference type="GO" id="GO:0000209">
    <property type="term" value="P:protein polyubiquitination"/>
    <property type="evidence" value="ECO:0007669"/>
    <property type="project" value="TreeGrafter"/>
</dbReference>
<dbReference type="InterPro" id="IPR025527">
    <property type="entry name" value="HUWE1/Rev1_UBM"/>
</dbReference>
<dbReference type="InterPro" id="IPR009060">
    <property type="entry name" value="UBA-like_sf"/>
</dbReference>
<keyword evidence="7 9" id="KW-0833">Ubl conjugation pathway</keyword>
<dbReference type="InterPro" id="IPR050409">
    <property type="entry name" value="E3_ubiq-protein_ligase"/>
</dbReference>
<feature type="region of interest" description="Disordered" evidence="10">
    <location>
        <begin position="2095"/>
        <end position="2126"/>
    </location>
</feature>
<feature type="compositionally biased region" description="Basic and acidic residues" evidence="10">
    <location>
        <begin position="2034"/>
        <end position="2052"/>
    </location>
</feature>
<feature type="region of interest" description="Disordered" evidence="10">
    <location>
        <begin position="2034"/>
        <end position="2058"/>
    </location>
</feature>
<dbReference type="Pfam" id="PF00632">
    <property type="entry name" value="HECT"/>
    <property type="match status" value="1"/>
</dbReference>
<keyword evidence="5" id="KW-0808">Transferase</keyword>
<dbReference type="SUPFAM" id="SSF46934">
    <property type="entry name" value="UBA-like"/>
    <property type="match status" value="1"/>
</dbReference>
<dbReference type="InterPro" id="IPR015940">
    <property type="entry name" value="UBA"/>
</dbReference>
<evidence type="ECO:0000313" key="13">
    <source>
        <dbReference type="EMBL" id="KAJ5067576.1"/>
    </source>
</evidence>